<protein>
    <recommendedName>
        <fullName evidence="3">C1q domain-containing protein</fullName>
    </recommendedName>
</protein>
<organism evidence="4 5">
    <name type="scientific">Bacillus toyonensis</name>
    <dbReference type="NCBI Taxonomy" id="155322"/>
    <lineage>
        <taxon>Bacteria</taxon>
        <taxon>Bacillati</taxon>
        <taxon>Bacillota</taxon>
        <taxon>Bacilli</taxon>
        <taxon>Bacillales</taxon>
        <taxon>Bacillaceae</taxon>
        <taxon>Bacillus</taxon>
        <taxon>Bacillus cereus group</taxon>
    </lineage>
</organism>
<sequence>MSSKNKHFNSCNPFGFPLICSPPIQEQPQSAFRAVNTSVEQSATADVPVIPVLYPNKIFDLNNEYNPITSTFTPKQDGVYLIIASVNFFPDIVTNYRVLVLIRVNDVPVASDNDFFGEIPIGDVTSVSAILPLKAGDTVNVAAASSTDGTILSTAFAFPTHFEAARFPSPNGFHFLSTNNISTSTSTSI</sequence>
<dbReference type="Pfam" id="PF00386">
    <property type="entry name" value="C1q"/>
    <property type="match status" value="1"/>
</dbReference>
<dbReference type="PANTHER" id="PTHR15427:SF33">
    <property type="entry name" value="COLLAGEN IV NC1 DOMAIN-CONTAINING PROTEIN"/>
    <property type="match status" value="1"/>
</dbReference>
<dbReference type="InterPro" id="IPR001073">
    <property type="entry name" value="C1q_dom"/>
</dbReference>
<feature type="domain" description="C1q" evidence="3">
    <location>
        <begin position="25"/>
        <end position="172"/>
    </location>
</feature>
<gene>
    <name evidence="4" type="ORF">GPA05_20800</name>
</gene>
<keyword evidence="5" id="KW-1185">Reference proteome</keyword>
<dbReference type="Gene3D" id="2.60.120.40">
    <property type="match status" value="1"/>
</dbReference>
<dbReference type="PROSITE" id="PS50871">
    <property type="entry name" value="C1Q"/>
    <property type="match status" value="1"/>
</dbReference>
<dbReference type="InterPro" id="IPR050392">
    <property type="entry name" value="Collagen/C1q_domain"/>
</dbReference>
<reference evidence="4 5" key="1">
    <citation type="submission" date="2019-12" db="EMBL/GenBank/DDBJ databases">
        <title>Bacillus toyonensis BV-17 genome.</title>
        <authorList>
            <person name="Chen J."/>
        </authorList>
    </citation>
    <scope>NUCLEOTIDE SEQUENCE [LARGE SCALE GENOMIC DNA]</scope>
    <source>
        <strain evidence="4 5">BV-17</strain>
    </source>
</reference>
<dbReference type="InterPro" id="IPR008983">
    <property type="entry name" value="Tumour_necrosis_fac-like_dom"/>
</dbReference>
<dbReference type="PANTHER" id="PTHR15427">
    <property type="entry name" value="EMILIN ELASTIN MICROFIBRIL INTERFACE-LOCATED PROTEIN ELASTIN MICROFIBRIL INTERFACER"/>
    <property type="match status" value="1"/>
</dbReference>
<dbReference type="SUPFAM" id="SSF49842">
    <property type="entry name" value="TNF-like"/>
    <property type="match status" value="1"/>
</dbReference>
<dbReference type="SMART" id="SM00110">
    <property type="entry name" value="C1Q"/>
    <property type="match status" value="1"/>
</dbReference>
<keyword evidence="2" id="KW-0964">Secreted</keyword>
<evidence type="ECO:0000313" key="4">
    <source>
        <dbReference type="EMBL" id="QHA19365.1"/>
    </source>
</evidence>
<name>A0ABX6GBZ6_9BACI</name>
<comment type="subcellular location">
    <subcellularLocation>
        <location evidence="1">Secreted</location>
    </subcellularLocation>
</comment>
<dbReference type="RefSeq" id="WP_220553871.1">
    <property type="nucleotide sequence ID" value="NZ_JAIEZS010000046.1"/>
</dbReference>
<evidence type="ECO:0000259" key="3">
    <source>
        <dbReference type="PROSITE" id="PS50871"/>
    </source>
</evidence>
<dbReference type="Proteomes" id="UP000440820">
    <property type="component" value="Chromosome"/>
</dbReference>
<evidence type="ECO:0000256" key="2">
    <source>
        <dbReference type="ARBA" id="ARBA00022525"/>
    </source>
</evidence>
<evidence type="ECO:0000313" key="5">
    <source>
        <dbReference type="Proteomes" id="UP000440820"/>
    </source>
</evidence>
<proteinExistence type="predicted"/>
<evidence type="ECO:0000256" key="1">
    <source>
        <dbReference type="ARBA" id="ARBA00004613"/>
    </source>
</evidence>
<dbReference type="EMBL" id="CP047044">
    <property type="protein sequence ID" value="QHA19365.1"/>
    <property type="molecule type" value="Genomic_DNA"/>
</dbReference>
<accession>A0ABX6GBZ6</accession>